<keyword evidence="3" id="KW-1185">Reference proteome</keyword>
<evidence type="ECO:0000256" key="1">
    <source>
        <dbReference type="SAM" id="MobiDB-lite"/>
    </source>
</evidence>
<feature type="compositionally biased region" description="Acidic residues" evidence="1">
    <location>
        <begin position="40"/>
        <end position="49"/>
    </location>
</feature>
<feature type="compositionally biased region" description="Polar residues" evidence="1">
    <location>
        <begin position="90"/>
        <end position="105"/>
    </location>
</feature>
<protein>
    <submittedName>
        <fullName evidence="2">Uncharacterized protein</fullName>
    </submittedName>
</protein>
<feature type="compositionally biased region" description="Basic and acidic residues" evidence="1">
    <location>
        <begin position="1"/>
        <end position="15"/>
    </location>
</feature>
<evidence type="ECO:0000313" key="2">
    <source>
        <dbReference type="EMBL" id="THV03568.1"/>
    </source>
</evidence>
<feature type="region of interest" description="Disordered" evidence="1">
    <location>
        <begin position="1"/>
        <end position="131"/>
    </location>
</feature>
<sequence>MSFHVRFIESCDEAPRPIPPNRNLALPTPKQPNTRTNNHEDDESDDEDNTSPKPSQSITGPDPTPTSIPDTNSNSEPQPPLQTGPETPRSRTNTCTAQTLQLAEQKQTERLAWQEGEMSTMEDADTSEDPQAMRTWFDEVLVGTEEGPDPTLADEPATLKEALAIDDEKEFWLTALDKEFASI</sequence>
<proteinExistence type="predicted"/>
<accession>A0A4S8ML54</accession>
<dbReference type="EMBL" id="ML179065">
    <property type="protein sequence ID" value="THV03568.1"/>
    <property type="molecule type" value="Genomic_DNA"/>
</dbReference>
<dbReference type="Proteomes" id="UP000297245">
    <property type="component" value="Unassembled WGS sequence"/>
</dbReference>
<organism evidence="2 3">
    <name type="scientific">Dendrothele bispora (strain CBS 962.96)</name>
    <dbReference type="NCBI Taxonomy" id="1314807"/>
    <lineage>
        <taxon>Eukaryota</taxon>
        <taxon>Fungi</taxon>
        <taxon>Dikarya</taxon>
        <taxon>Basidiomycota</taxon>
        <taxon>Agaricomycotina</taxon>
        <taxon>Agaricomycetes</taxon>
        <taxon>Agaricomycetidae</taxon>
        <taxon>Agaricales</taxon>
        <taxon>Agaricales incertae sedis</taxon>
        <taxon>Dendrothele</taxon>
    </lineage>
</organism>
<feature type="compositionally biased region" description="Polar residues" evidence="1">
    <location>
        <begin position="51"/>
        <end position="76"/>
    </location>
</feature>
<name>A0A4S8ML54_DENBC</name>
<dbReference type="AlphaFoldDB" id="A0A4S8ML54"/>
<gene>
    <name evidence="2" type="ORF">K435DRAFT_851689</name>
</gene>
<evidence type="ECO:0000313" key="3">
    <source>
        <dbReference type="Proteomes" id="UP000297245"/>
    </source>
</evidence>
<reference evidence="2 3" key="1">
    <citation type="journal article" date="2019" name="Nat. Ecol. Evol.">
        <title>Megaphylogeny resolves global patterns of mushroom evolution.</title>
        <authorList>
            <person name="Varga T."/>
            <person name="Krizsan K."/>
            <person name="Foldi C."/>
            <person name="Dima B."/>
            <person name="Sanchez-Garcia M."/>
            <person name="Sanchez-Ramirez S."/>
            <person name="Szollosi G.J."/>
            <person name="Szarkandi J.G."/>
            <person name="Papp V."/>
            <person name="Albert L."/>
            <person name="Andreopoulos W."/>
            <person name="Angelini C."/>
            <person name="Antonin V."/>
            <person name="Barry K.W."/>
            <person name="Bougher N.L."/>
            <person name="Buchanan P."/>
            <person name="Buyck B."/>
            <person name="Bense V."/>
            <person name="Catcheside P."/>
            <person name="Chovatia M."/>
            <person name="Cooper J."/>
            <person name="Damon W."/>
            <person name="Desjardin D."/>
            <person name="Finy P."/>
            <person name="Geml J."/>
            <person name="Haridas S."/>
            <person name="Hughes K."/>
            <person name="Justo A."/>
            <person name="Karasinski D."/>
            <person name="Kautmanova I."/>
            <person name="Kiss B."/>
            <person name="Kocsube S."/>
            <person name="Kotiranta H."/>
            <person name="LaButti K.M."/>
            <person name="Lechner B.E."/>
            <person name="Liimatainen K."/>
            <person name="Lipzen A."/>
            <person name="Lukacs Z."/>
            <person name="Mihaltcheva S."/>
            <person name="Morgado L.N."/>
            <person name="Niskanen T."/>
            <person name="Noordeloos M.E."/>
            <person name="Ohm R.A."/>
            <person name="Ortiz-Santana B."/>
            <person name="Ovrebo C."/>
            <person name="Racz N."/>
            <person name="Riley R."/>
            <person name="Savchenko A."/>
            <person name="Shiryaev A."/>
            <person name="Soop K."/>
            <person name="Spirin V."/>
            <person name="Szebenyi C."/>
            <person name="Tomsovsky M."/>
            <person name="Tulloss R.E."/>
            <person name="Uehling J."/>
            <person name="Grigoriev I.V."/>
            <person name="Vagvolgyi C."/>
            <person name="Papp T."/>
            <person name="Martin F.M."/>
            <person name="Miettinen O."/>
            <person name="Hibbett D.S."/>
            <person name="Nagy L.G."/>
        </authorList>
    </citation>
    <scope>NUCLEOTIDE SEQUENCE [LARGE SCALE GENOMIC DNA]</scope>
    <source>
        <strain evidence="2 3">CBS 962.96</strain>
    </source>
</reference>